<dbReference type="InterPro" id="IPR036259">
    <property type="entry name" value="MFS_trans_sf"/>
</dbReference>
<dbReference type="PANTHER" id="PTHR23502">
    <property type="entry name" value="MAJOR FACILITATOR SUPERFAMILY"/>
    <property type="match status" value="1"/>
</dbReference>
<feature type="transmembrane region" description="Helical" evidence="8">
    <location>
        <begin position="161"/>
        <end position="183"/>
    </location>
</feature>
<keyword evidence="8" id="KW-0997">Cell inner membrane</keyword>
<comment type="similarity">
    <text evidence="2 8">Belongs to the major facilitator superfamily. Bcr/CmlA family.</text>
</comment>
<evidence type="ECO:0000256" key="2">
    <source>
        <dbReference type="ARBA" id="ARBA00006236"/>
    </source>
</evidence>
<evidence type="ECO:0000259" key="9">
    <source>
        <dbReference type="PROSITE" id="PS50850"/>
    </source>
</evidence>
<name>A0ABV1RLT5_9ALTE</name>
<feature type="transmembrane region" description="Helical" evidence="8">
    <location>
        <begin position="100"/>
        <end position="121"/>
    </location>
</feature>
<feature type="transmembrane region" description="Helical" evidence="8">
    <location>
        <begin position="274"/>
        <end position="296"/>
    </location>
</feature>
<feature type="transmembrane region" description="Helical" evidence="8">
    <location>
        <begin position="75"/>
        <end position="94"/>
    </location>
</feature>
<dbReference type="Proteomes" id="UP001467690">
    <property type="component" value="Unassembled WGS sequence"/>
</dbReference>
<evidence type="ECO:0000256" key="8">
    <source>
        <dbReference type="RuleBase" id="RU365088"/>
    </source>
</evidence>
<evidence type="ECO:0000256" key="5">
    <source>
        <dbReference type="ARBA" id="ARBA00022692"/>
    </source>
</evidence>
<dbReference type="CDD" id="cd17320">
    <property type="entry name" value="MFS_MdfA_MDR_like"/>
    <property type="match status" value="1"/>
</dbReference>
<protein>
    <recommendedName>
        <fullName evidence="8">Bcr/CflA family efflux transporter</fullName>
    </recommendedName>
</protein>
<feature type="domain" description="Major facilitator superfamily (MFS) profile" evidence="9">
    <location>
        <begin position="9"/>
        <end position="385"/>
    </location>
</feature>
<dbReference type="Gene3D" id="1.20.1720.10">
    <property type="entry name" value="Multidrug resistance protein D"/>
    <property type="match status" value="1"/>
</dbReference>
<accession>A0ABV1RLT5</accession>
<evidence type="ECO:0000256" key="1">
    <source>
        <dbReference type="ARBA" id="ARBA00004651"/>
    </source>
</evidence>
<evidence type="ECO:0000313" key="11">
    <source>
        <dbReference type="Proteomes" id="UP001467690"/>
    </source>
</evidence>
<keyword evidence="6 8" id="KW-1133">Transmembrane helix</keyword>
<feature type="transmembrane region" description="Helical" evidence="8">
    <location>
        <begin position="42"/>
        <end position="63"/>
    </location>
</feature>
<evidence type="ECO:0000256" key="4">
    <source>
        <dbReference type="ARBA" id="ARBA00022475"/>
    </source>
</evidence>
<dbReference type="PROSITE" id="PS50850">
    <property type="entry name" value="MFS"/>
    <property type="match status" value="1"/>
</dbReference>
<keyword evidence="7 8" id="KW-0472">Membrane</keyword>
<evidence type="ECO:0000256" key="3">
    <source>
        <dbReference type="ARBA" id="ARBA00022448"/>
    </source>
</evidence>
<keyword evidence="4" id="KW-1003">Cell membrane</keyword>
<organism evidence="10 11">
    <name type="scientific">Catenovulum sediminis</name>
    <dbReference type="NCBI Taxonomy" id="1740262"/>
    <lineage>
        <taxon>Bacteria</taxon>
        <taxon>Pseudomonadati</taxon>
        <taxon>Pseudomonadota</taxon>
        <taxon>Gammaproteobacteria</taxon>
        <taxon>Alteromonadales</taxon>
        <taxon>Alteromonadaceae</taxon>
        <taxon>Catenovulum</taxon>
    </lineage>
</organism>
<dbReference type="InterPro" id="IPR020846">
    <property type="entry name" value="MFS_dom"/>
</dbReference>
<dbReference type="SUPFAM" id="SSF103473">
    <property type="entry name" value="MFS general substrate transporter"/>
    <property type="match status" value="1"/>
</dbReference>
<dbReference type="PANTHER" id="PTHR23502:SF132">
    <property type="entry name" value="POLYAMINE TRANSPORTER 2-RELATED"/>
    <property type="match status" value="1"/>
</dbReference>
<evidence type="ECO:0000313" key="10">
    <source>
        <dbReference type="EMBL" id="MER2493914.1"/>
    </source>
</evidence>
<feature type="transmembrane region" description="Helical" evidence="8">
    <location>
        <begin position="302"/>
        <end position="326"/>
    </location>
</feature>
<sequence>MTTHISKALTVLLASIFALSPFAIDTYLPAITIIAQDLNSEAEWVSVTVSLYVFGLAFGQLIGGPLSDSHGRRNIMLLGISIFAISSCLIATTQNIESFWIFRVLQALGGGISSVCVPALIRDRVSGADAAKLFALVALIMMIAPAIAPGIGSLILHLANWPAIFIFLAVFAFLIAFATIKLLPDVGKSPHTNVARSSFLEILSHRQAIKYLLAQCFGYSVLMVFLTNSPLIYMQYFALSANDFALFFSLNVLVIIISNRLNAWLLNYYQPHTLLCAFLLIQLSGGLMILLCALYFANNIVLVFIGFALAVGAISGIGPNAQACYFDYFAKNAGSASAVFGFSQHMTGASVSALSAALYNMTLLPVSIVLVLCSSCAVIAVNARQQKRST</sequence>
<feature type="transmembrane region" description="Helical" evidence="8">
    <location>
        <begin position="216"/>
        <end position="238"/>
    </location>
</feature>
<feature type="transmembrane region" description="Helical" evidence="8">
    <location>
        <begin position="364"/>
        <end position="383"/>
    </location>
</feature>
<dbReference type="NCBIfam" id="TIGR00710">
    <property type="entry name" value="efflux_Bcr_CflA"/>
    <property type="match status" value="1"/>
</dbReference>
<gene>
    <name evidence="10" type="ORF">ABS311_18725</name>
</gene>
<evidence type="ECO:0000256" key="6">
    <source>
        <dbReference type="ARBA" id="ARBA00022989"/>
    </source>
</evidence>
<feature type="transmembrane region" description="Helical" evidence="8">
    <location>
        <begin position="133"/>
        <end position="155"/>
    </location>
</feature>
<comment type="caution">
    <text evidence="8">Lacks conserved residue(s) required for the propagation of feature annotation.</text>
</comment>
<reference evidence="10 11" key="1">
    <citation type="submission" date="2024-06" db="EMBL/GenBank/DDBJ databases">
        <authorList>
            <person name="Chen R.Y."/>
        </authorList>
    </citation>
    <scope>NUCLEOTIDE SEQUENCE [LARGE SCALE GENOMIC DNA]</scope>
    <source>
        <strain evidence="10 11">D2</strain>
    </source>
</reference>
<dbReference type="InterPro" id="IPR004812">
    <property type="entry name" value="Efflux_drug-R_Bcr/CmlA"/>
</dbReference>
<dbReference type="InterPro" id="IPR011701">
    <property type="entry name" value="MFS"/>
</dbReference>
<keyword evidence="5 8" id="KW-0812">Transmembrane</keyword>
<comment type="subcellular location">
    <subcellularLocation>
        <location evidence="8">Cell inner membrane</location>
        <topology evidence="8">Multi-pass membrane protein</topology>
    </subcellularLocation>
    <subcellularLocation>
        <location evidence="1">Cell membrane</location>
        <topology evidence="1">Multi-pass membrane protein</topology>
    </subcellularLocation>
</comment>
<proteinExistence type="inferred from homology"/>
<keyword evidence="3 8" id="KW-0813">Transport</keyword>
<feature type="transmembrane region" description="Helical" evidence="8">
    <location>
        <begin position="338"/>
        <end position="358"/>
    </location>
</feature>
<evidence type="ECO:0000256" key="7">
    <source>
        <dbReference type="ARBA" id="ARBA00023136"/>
    </source>
</evidence>
<comment type="caution">
    <text evidence="10">The sequence shown here is derived from an EMBL/GenBank/DDBJ whole genome shotgun (WGS) entry which is preliminary data.</text>
</comment>
<dbReference type="RefSeq" id="WP_350402945.1">
    <property type="nucleotide sequence ID" value="NZ_JBELOE010000277.1"/>
</dbReference>
<feature type="transmembrane region" description="Helical" evidence="8">
    <location>
        <begin position="244"/>
        <end position="262"/>
    </location>
</feature>
<dbReference type="Pfam" id="PF07690">
    <property type="entry name" value="MFS_1"/>
    <property type="match status" value="1"/>
</dbReference>
<dbReference type="EMBL" id="JBELOE010000277">
    <property type="protein sequence ID" value="MER2493914.1"/>
    <property type="molecule type" value="Genomic_DNA"/>
</dbReference>
<keyword evidence="11" id="KW-1185">Reference proteome</keyword>